<sequence length="258" mass="27968">MVRSRVPSGLPTGRKRGREEDIEGAPPVSLPAHEFIRPHLYPQRVSAPPQTISTVNATSYDAQKASFDASRATSSFADKAGLDDAESPRTLRAETVRDFSPESDSSGSSAIPGKLPGSSKPAAVPTSKLVGGFIAERDSNDEDEDDVPLRTLRPKAAAATAPIRKLTRAETDLWRSEWVSKNRPGTLDAYAREKRAGALKTAKVNGPEAREAARKSLNTTVIQTADGDDEDIQYSPELKRPRLELSLQNVVNFPKPKL</sequence>
<name>A0ABR0KE96_9PEZI</name>
<evidence type="ECO:0000313" key="2">
    <source>
        <dbReference type="EMBL" id="KAK5094341.1"/>
    </source>
</evidence>
<evidence type="ECO:0000313" key="3">
    <source>
        <dbReference type="Proteomes" id="UP001357485"/>
    </source>
</evidence>
<keyword evidence="3" id="KW-1185">Reference proteome</keyword>
<proteinExistence type="predicted"/>
<accession>A0ABR0KE96</accession>
<dbReference type="Proteomes" id="UP001357485">
    <property type="component" value="Unassembled WGS sequence"/>
</dbReference>
<comment type="caution">
    <text evidence="2">The sequence shown here is derived from an EMBL/GenBank/DDBJ whole genome shotgun (WGS) entry which is preliminary data.</text>
</comment>
<feature type="region of interest" description="Disordered" evidence="1">
    <location>
        <begin position="1"/>
        <end position="31"/>
    </location>
</feature>
<gene>
    <name evidence="2" type="ORF">LTR16_007430</name>
</gene>
<organism evidence="2 3">
    <name type="scientific">Cryomyces antarcticus</name>
    <dbReference type="NCBI Taxonomy" id="329879"/>
    <lineage>
        <taxon>Eukaryota</taxon>
        <taxon>Fungi</taxon>
        <taxon>Dikarya</taxon>
        <taxon>Ascomycota</taxon>
        <taxon>Pezizomycotina</taxon>
        <taxon>Dothideomycetes</taxon>
        <taxon>Dothideomycetes incertae sedis</taxon>
        <taxon>Cryomyces</taxon>
    </lineage>
</organism>
<evidence type="ECO:0000256" key="1">
    <source>
        <dbReference type="SAM" id="MobiDB-lite"/>
    </source>
</evidence>
<feature type="non-terminal residue" evidence="2">
    <location>
        <position position="258"/>
    </location>
</feature>
<protein>
    <recommendedName>
        <fullName evidence="4">SWR1-complex protein 5</fullName>
    </recommendedName>
</protein>
<feature type="compositionally biased region" description="Basic and acidic residues" evidence="1">
    <location>
        <begin position="80"/>
        <end position="100"/>
    </location>
</feature>
<feature type="region of interest" description="Disordered" evidence="1">
    <location>
        <begin position="66"/>
        <end position="163"/>
    </location>
</feature>
<dbReference type="EMBL" id="JAVRRA010026204">
    <property type="protein sequence ID" value="KAK5094341.1"/>
    <property type="molecule type" value="Genomic_DNA"/>
</dbReference>
<evidence type="ECO:0008006" key="4">
    <source>
        <dbReference type="Google" id="ProtNLM"/>
    </source>
</evidence>
<reference evidence="2 3" key="1">
    <citation type="submission" date="2023-08" db="EMBL/GenBank/DDBJ databases">
        <title>Black Yeasts Isolated from many extreme environments.</title>
        <authorList>
            <person name="Coleine C."/>
            <person name="Stajich J.E."/>
            <person name="Selbmann L."/>
        </authorList>
    </citation>
    <scope>NUCLEOTIDE SEQUENCE [LARGE SCALE GENOMIC DNA]</scope>
    <source>
        <strain evidence="2 3">CCFEE 536</strain>
    </source>
</reference>